<feature type="compositionally biased region" description="Basic and acidic residues" evidence="2">
    <location>
        <begin position="663"/>
        <end position="678"/>
    </location>
</feature>
<dbReference type="SUPFAM" id="SSF49562">
    <property type="entry name" value="C2 domain (Calcium/lipid-binding domain, CaLB)"/>
    <property type="match status" value="1"/>
</dbReference>
<dbReference type="GO" id="GO:0035869">
    <property type="term" value="C:ciliary transition zone"/>
    <property type="evidence" value="ECO:0007669"/>
    <property type="project" value="TreeGrafter"/>
</dbReference>
<accession>A0A0B2VCX4</accession>
<proteinExistence type="predicted"/>
<dbReference type="OrthoDB" id="2133912at2759"/>
<evidence type="ECO:0000313" key="4">
    <source>
        <dbReference type="EMBL" id="KHN78845.1"/>
    </source>
</evidence>
<dbReference type="InterPro" id="IPR031139">
    <property type="entry name" value="RPGRIP1_fam"/>
</dbReference>
<organism evidence="4 5">
    <name type="scientific">Toxocara canis</name>
    <name type="common">Canine roundworm</name>
    <dbReference type="NCBI Taxonomy" id="6265"/>
    <lineage>
        <taxon>Eukaryota</taxon>
        <taxon>Metazoa</taxon>
        <taxon>Ecdysozoa</taxon>
        <taxon>Nematoda</taxon>
        <taxon>Chromadorea</taxon>
        <taxon>Rhabditida</taxon>
        <taxon>Spirurina</taxon>
        <taxon>Ascaridomorpha</taxon>
        <taxon>Ascaridoidea</taxon>
        <taxon>Toxocaridae</taxon>
        <taxon>Toxocara</taxon>
    </lineage>
</organism>
<feature type="compositionally biased region" description="Polar residues" evidence="2">
    <location>
        <begin position="133"/>
        <end position="154"/>
    </location>
</feature>
<feature type="region of interest" description="Disordered" evidence="2">
    <location>
        <begin position="626"/>
        <end position="747"/>
    </location>
</feature>
<feature type="compositionally biased region" description="Basic and acidic residues" evidence="2">
    <location>
        <begin position="723"/>
        <end position="742"/>
    </location>
</feature>
<evidence type="ECO:0000256" key="2">
    <source>
        <dbReference type="SAM" id="MobiDB-lite"/>
    </source>
</evidence>
<dbReference type="OMA" id="TEMECED"/>
<evidence type="ECO:0000259" key="3">
    <source>
        <dbReference type="PROSITE" id="PS50004"/>
    </source>
</evidence>
<gene>
    <name evidence="4" type="primary">mks-5</name>
    <name evidence="4" type="ORF">Tcan_15775</name>
</gene>
<dbReference type="PROSITE" id="PS50004">
    <property type="entry name" value="C2"/>
    <property type="match status" value="1"/>
</dbReference>
<reference evidence="4 5" key="1">
    <citation type="submission" date="2014-11" db="EMBL/GenBank/DDBJ databases">
        <title>Genetic blueprint of the zoonotic pathogen Toxocara canis.</title>
        <authorList>
            <person name="Zhu X.-Q."/>
            <person name="Korhonen P.K."/>
            <person name="Cai H."/>
            <person name="Young N.D."/>
            <person name="Nejsum P."/>
            <person name="von Samson-Himmelstjerna G."/>
            <person name="Boag P.R."/>
            <person name="Tan P."/>
            <person name="Li Q."/>
            <person name="Min J."/>
            <person name="Yang Y."/>
            <person name="Wang X."/>
            <person name="Fang X."/>
            <person name="Hall R.S."/>
            <person name="Hofmann A."/>
            <person name="Sternberg P.W."/>
            <person name="Jex A.R."/>
            <person name="Gasser R.B."/>
        </authorList>
    </citation>
    <scope>NUCLEOTIDE SEQUENCE [LARGE SCALE GENOMIC DNA]</scope>
    <source>
        <strain evidence="4">PN_DK_2014</strain>
    </source>
</reference>
<dbReference type="GO" id="GO:1905515">
    <property type="term" value="P:non-motile cilium assembly"/>
    <property type="evidence" value="ECO:0007669"/>
    <property type="project" value="TreeGrafter"/>
</dbReference>
<dbReference type="EMBL" id="JPKZ01002011">
    <property type="protein sequence ID" value="KHN78845.1"/>
    <property type="molecule type" value="Genomic_DNA"/>
</dbReference>
<dbReference type="AlphaFoldDB" id="A0A0B2VCX4"/>
<dbReference type="Pfam" id="PF18111">
    <property type="entry name" value="RPGR1_C"/>
    <property type="match status" value="1"/>
</dbReference>
<dbReference type="InterPro" id="IPR000008">
    <property type="entry name" value="C2_dom"/>
</dbReference>
<sequence>MVGRPPVEKWSRPELEDQYCSLYQQHFGLKQSFNEQEKKLKQINARMRRTFVGRDVKWSDLEMKCAEYEKENRLLSQKLKSLKHQLLTYSRPTSRSQRLSSLTWRSALRPHSSASQPSIVPRDEGSSHVVPSKTATSQDELPKGSSQSESNLQDKATIIKLNRQLREKTEEASMLTWKVEKADEQLSKLRNEYDSVVSEYERARVTLRELQMQLENLRCESEALSSRSQKSVHVVEQELEIVKEEVRVLREANERLVKNESNLQDKATIIKLNRQLREKTEEASMLTWKVEKADEQLSKLRNEYDSVVSEYERARVTLRELQMQLENLRCESEALSSRSQKERSVVEQELEIVKEEEGISLELYHPKGSGYELCAVGSISLKQFLTRDQPKSITGLLKMVTQNDGETFATVNYDITIKTELAEAFVAQKKRLTAASYLALHESDTELDQSMYNSIVIEVRRCSQLDVLTKGKYAPSTYVLYEFYDFNPLVTTVIHKNADPEFNAVNSWTIPLGDELNDYLRSAEITFNVIEDCNELTGTAQQLAYVNIPLYPLRHNKAILGKFPLMTPKGETTTATIELSIYWKFEYTAPNEQIELKQALPMPIVTTVPLPEPQIQLATPLPSNGIAAASDAKQRSSTSSETSSSSTFDIDVAPAPRITTPKVIDENVSKPRSIRTDDGSEDIEELSTSESSGSSERKPEAEVEQEPKNVANFQPQPVVDLSESEREEERSTPTQSLEERAKTAPTTVENEVKTLPDRLPSLPVAAARKLPGLHVDEQLSETASKPQPPPRARPRAVEFADPIHQSIPPSEATSYESSMRSSTEENHDLVIEEDIPVISASAHQPTIVHHEPDEPASPNSTVSIHVKRLYVLEHSTLLDQAYDGVNVFIEWKFLDLPPEDCETVESLPLPRDSHTPCIFNFRKVYGLSRRRTRLLKQWVELGNRLDFTLVADGGDDGECDDLGVAQLDLSYVANEHHQTIRFLDVNGEELAELDIEAYYSEKLLRYIESSNDD</sequence>
<dbReference type="InterPro" id="IPR041091">
    <property type="entry name" value="RPGRIP1_C"/>
</dbReference>
<feature type="compositionally biased region" description="Basic and acidic residues" evidence="2">
    <location>
        <begin position="695"/>
        <end position="707"/>
    </location>
</feature>
<dbReference type="InterPro" id="IPR035892">
    <property type="entry name" value="C2_domain_sf"/>
</dbReference>
<feature type="region of interest" description="Disordered" evidence="2">
    <location>
        <begin position="108"/>
        <end position="155"/>
    </location>
</feature>
<keyword evidence="1" id="KW-0175">Coiled coil</keyword>
<feature type="domain" description="C2" evidence="3">
    <location>
        <begin position="436"/>
        <end position="563"/>
    </location>
</feature>
<protein>
    <submittedName>
        <fullName evidence="4">Protein fantom</fullName>
    </submittedName>
</protein>
<dbReference type="STRING" id="6265.A0A0B2VCX4"/>
<evidence type="ECO:0000313" key="5">
    <source>
        <dbReference type="Proteomes" id="UP000031036"/>
    </source>
</evidence>
<dbReference type="Proteomes" id="UP000031036">
    <property type="component" value="Unassembled WGS sequence"/>
</dbReference>
<feature type="region of interest" description="Disordered" evidence="2">
    <location>
        <begin position="772"/>
        <end position="794"/>
    </location>
</feature>
<name>A0A0B2VCX4_TOXCA</name>
<comment type="caution">
    <text evidence="4">The sequence shown here is derived from an EMBL/GenBank/DDBJ whole genome shotgun (WGS) entry which is preliminary data.</text>
</comment>
<evidence type="ECO:0000256" key="1">
    <source>
        <dbReference type="SAM" id="Coils"/>
    </source>
</evidence>
<feature type="coiled-coil region" evidence="1">
    <location>
        <begin position="172"/>
        <end position="338"/>
    </location>
</feature>
<dbReference type="Gene3D" id="2.60.40.150">
    <property type="entry name" value="C2 domain"/>
    <property type="match status" value="2"/>
</dbReference>
<keyword evidence="5" id="KW-1185">Reference proteome</keyword>
<feature type="compositionally biased region" description="Low complexity" evidence="2">
    <location>
        <begin position="636"/>
        <end position="647"/>
    </location>
</feature>
<dbReference type="PANTHER" id="PTHR14240:SF1">
    <property type="entry name" value="PROTEIN FANTOM-RELATED"/>
    <property type="match status" value="1"/>
</dbReference>
<dbReference type="PANTHER" id="PTHR14240">
    <property type="entry name" value="RETINITIS PIGMENTOSA GTPASE REGULATOR-INTERACTING PROTEIN"/>
    <property type="match status" value="1"/>
</dbReference>